<dbReference type="PRINTS" id="PR00315">
    <property type="entry name" value="ELONGATNFCT"/>
</dbReference>
<accession>A0A8H7BHH2</accession>
<dbReference type="Gene3D" id="3.40.50.300">
    <property type="entry name" value="P-loop containing nucleotide triphosphate hydrolases"/>
    <property type="match status" value="1"/>
</dbReference>
<organism evidence="15 16">
    <name type="scientific">Apophysomyces ossiformis</name>
    <dbReference type="NCBI Taxonomy" id="679940"/>
    <lineage>
        <taxon>Eukaryota</taxon>
        <taxon>Fungi</taxon>
        <taxon>Fungi incertae sedis</taxon>
        <taxon>Mucoromycota</taxon>
        <taxon>Mucoromycotina</taxon>
        <taxon>Mucoromycetes</taxon>
        <taxon>Mucorales</taxon>
        <taxon>Mucorineae</taxon>
        <taxon>Mucoraceae</taxon>
        <taxon>Apophysomyces</taxon>
    </lineage>
</organism>
<feature type="domain" description="Tr-type G" evidence="14">
    <location>
        <begin position="177"/>
        <end position="430"/>
    </location>
</feature>
<dbReference type="InterPro" id="IPR014721">
    <property type="entry name" value="Ribsml_uS5_D2-typ_fold_subgr"/>
</dbReference>
<dbReference type="Gene3D" id="3.30.70.870">
    <property type="entry name" value="Elongation Factor G (Translational Gtpase), domain 3"/>
    <property type="match status" value="1"/>
</dbReference>
<feature type="region of interest" description="Disordered" evidence="11">
    <location>
        <begin position="905"/>
        <end position="926"/>
    </location>
</feature>
<dbReference type="CDD" id="cd01681">
    <property type="entry name" value="aeEF2_snRNP_like_IV"/>
    <property type="match status" value="1"/>
</dbReference>
<dbReference type="InterPro" id="IPR053905">
    <property type="entry name" value="EF-G-like_DII"/>
</dbReference>
<sequence>MQKSGAIAVIVGDPDSFNWVTMFSPADIVIPSVFIPRDEYHTILEAAPTLVVMQLDDFVTWPMLDVVIIVLVSPSIMMLFIYVAWQLRQRHKRQQELAPVEVVSRLGVRVFRREKNEVSCAICLDDYVDGETLRVLPCHHEFHMSCVDAWLTTQKKINITMPAITPAQLAALQGNTKNIRNICILAHVDHGKTTLSDSLLATNGIISSKMAGKVRYLDSREDEQERGITMESSAISLYFKLVKSTGEEPVTNEYLINLIDSPGHVDFSSEVSTASRLCDGALVLIDAVEGVCTQTISVLRQAWIDKVRPVLVFNKIDRLIVELKLTPQEAYIHLNKILEQANAIMATFFTGDWMEDEARRVETEKLKQTEEEEEGQQTFDWTVEERDDSDIYFDPAKGNVVFASAIDGWAFRVQQFAAFYAKKLGFKESVLQKCLWGDYYFDPKAKRVIRHKQLKGRNLKPMFVQFVLENIWAVYDSVIIQQNRERTEKIVAALNIKVLPRDLRSRDTQTLLSAIFSQWLPLSTCILLAIIGQLPPPKDAQRVRLPKMLYPNLQHTDSEPLEPTNDVEKALYGCDASSNAPIVAYVSKMFAVPVNELPENRRRQMTAEEMRERGRQQRERRAAAAATQMTEDGVPLDISKLSVTEEQTAVDEEIELKGESIIGFARLYSGTIRKGQRLYVMGPKFDPRYPNKHCSEITVENLYLIMGRELEALDEVSAGNVFGIGGLEGHILKNGTLASTLEGVKNMAGVKMQSSPIVRVALEPEDPSDMDKLVEGLRLLNQADPCVEVLLQETGEHVILTAGELHLERCLRDLKERFAKIDIHVSQPIVPFKESIVSGDLSANKERNEVMVPRGTVEIQTSTKHISLHVRTVPLPARVTQFLTIHTASIKSIVDEKLAKKQAVLPNGEDDRDEEMDNPNKQDQKILSPQEFQEQLTREFEEARKEGGQFASLWDGIVDQIWAFGPRRIGPNLLVNRVPGYIRKPFFQIDTRDTTTVGEGVSEDHIDDVLKVENTDSHTDTAALSILDVDFHILTGFQLSTLTGPLCAEPVIGVCYIVQDVVIHHKEAETSEVRSRLGLIQGQVISAMKEACRQGFLDWSPRLLLAMYACDIQASAEVLGRVYGVISKRKGKIISEDLKDGTPFWQIRALLPVIESFGFSDGLYIQFRKIRKRTSGAASPQLVFSGFEMLDEDPFWVPTTEEELEDLGDKADRENLARKYMDTVRKRKGMFVEKKLVEHAEKQRTLKKN</sequence>
<evidence type="ECO:0000256" key="1">
    <source>
        <dbReference type="ARBA" id="ARBA00004496"/>
    </source>
</evidence>
<dbReference type="Pfam" id="PF25118">
    <property type="entry name" value="EFL1"/>
    <property type="match status" value="1"/>
</dbReference>
<dbReference type="PANTHER" id="PTHR42908:SF3">
    <property type="entry name" value="ELONGATION FACTOR-LIKE GTPASE 1"/>
    <property type="match status" value="1"/>
</dbReference>
<dbReference type="CDD" id="cd01885">
    <property type="entry name" value="EF2"/>
    <property type="match status" value="1"/>
</dbReference>
<comment type="caution">
    <text evidence="15">The sequence shown here is derived from an EMBL/GenBank/DDBJ whole genome shotgun (WGS) entry which is preliminary data.</text>
</comment>
<evidence type="ECO:0000259" key="13">
    <source>
        <dbReference type="PROSITE" id="PS50089"/>
    </source>
</evidence>
<dbReference type="InterPro" id="IPR005225">
    <property type="entry name" value="Small_GTP-bd"/>
</dbReference>
<dbReference type="FunFam" id="3.40.50.300:FF:000746">
    <property type="entry name" value="Ribosome assembly protein 1"/>
    <property type="match status" value="1"/>
</dbReference>
<evidence type="ECO:0000256" key="5">
    <source>
        <dbReference type="ARBA" id="ARBA00022801"/>
    </source>
</evidence>
<dbReference type="PROSITE" id="PS51722">
    <property type="entry name" value="G_TR_2"/>
    <property type="match status" value="1"/>
</dbReference>
<dbReference type="GO" id="GO:1990904">
    <property type="term" value="C:ribonucleoprotein complex"/>
    <property type="evidence" value="ECO:0007669"/>
    <property type="project" value="TreeGrafter"/>
</dbReference>
<dbReference type="Pfam" id="PF14492">
    <property type="entry name" value="EFG_III"/>
    <property type="match status" value="1"/>
</dbReference>
<dbReference type="Gene3D" id="2.40.30.10">
    <property type="entry name" value="Translation factors"/>
    <property type="match status" value="1"/>
</dbReference>
<dbReference type="Proteomes" id="UP000605846">
    <property type="component" value="Unassembled WGS sequence"/>
</dbReference>
<dbReference type="InterPro" id="IPR013083">
    <property type="entry name" value="Znf_RING/FYVE/PHD"/>
</dbReference>
<evidence type="ECO:0000256" key="8">
    <source>
        <dbReference type="ARBA" id="ARBA00068031"/>
    </source>
</evidence>
<dbReference type="GO" id="GO:0042256">
    <property type="term" value="P:cytosolic ribosome assembly"/>
    <property type="evidence" value="ECO:0007669"/>
    <property type="project" value="TreeGrafter"/>
</dbReference>
<dbReference type="Gene3D" id="3.30.40.10">
    <property type="entry name" value="Zinc/RING finger domain, C3HC4 (zinc finger)"/>
    <property type="match status" value="1"/>
</dbReference>
<keyword evidence="4" id="KW-0547">Nucleotide-binding</keyword>
<evidence type="ECO:0000256" key="6">
    <source>
        <dbReference type="ARBA" id="ARBA00023134"/>
    </source>
</evidence>
<dbReference type="AlphaFoldDB" id="A0A8H7BHH2"/>
<keyword evidence="5" id="KW-0378">Hydrolase</keyword>
<dbReference type="SUPFAM" id="SSF52540">
    <property type="entry name" value="P-loop containing nucleoside triphosphate hydrolases"/>
    <property type="match status" value="1"/>
</dbReference>
<dbReference type="PANTHER" id="PTHR42908">
    <property type="entry name" value="TRANSLATION ELONGATION FACTOR-RELATED"/>
    <property type="match status" value="1"/>
</dbReference>
<dbReference type="EMBL" id="JABAYA010000196">
    <property type="protein sequence ID" value="KAF7722425.1"/>
    <property type="molecule type" value="Genomic_DNA"/>
</dbReference>
<evidence type="ECO:0000313" key="15">
    <source>
        <dbReference type="EMBL" id="KAF7722425.1"/>
    </source>
</evidence>
<dbReference type="GO" id="GO:0005829">
    <property type="term" value="C:cytosol"/>
    <property type="evidence" value="ECO:0007669"/>
    <property type="project" value="TreeGrafter"/>
</dbReference>
<keyword evidence="16" id="KW-1185">Reference proteome</keyword>
<evidence type="ECO:0000256" key="9">
    <source>
        <dbReference type="ARBA" id="ARBA00081809"/>
    </source>
</evidence>
<dbReference type="CDD" id="cd04096">
    <property type="entry name" value="eEF2_snRNP_like_C"/>
    <property type="match status" value="1"/>
</dbReference>
<keyword evidence="2" id="KW-0963">Cytoplasm</keyword>
<dbReference type="Gene3D" id="3.90.1430.10">
    <property type="entry name" value="Yeast translation eEF2 (G' domain)"/>
    <property type="match status" value="1"/>
</dbReference>
<gene>
    <name evidence="15" type="primary">RIA1</name>
    <name evidence="15" type="ORF">EC973_003164</name>
</gene>
<dbReference type="FunFam" id="3.90.1430.10:FF:000002">
    <property type="entry name" value="Elongation factor like GTPase 1"/>
    <property type="match status" value="1"/>
</dbReference>
<keyword evidence="6" id="KW-0342">GTP-binding</keyword>
<dbReference type="Gene3D" id="3.50.30.30">
    <property type="match status" value="1"/>
</dbReference>
<reference evidence="15" key="1">
    <citation type="submission" date="2020-01" db="EMBL/GenBank/DDBJ databases">
        <title>Genome Sequencing of Three Apophysomyces-Like Fungal Strains Confirms a Novel Fungal Genus in the Mucoromycota with divergent Burkholderia-like Endosymbiotic Bacteria.</title>
        <authorList>
            <person name="Stajich J.E."/>
            <person name="Macias A.M."/>
            <person name="Carter-House D."/>
            <person name="Lovett B."/>
            <person name="Kasson L.R."/>
            <person name="Berry K."/>
            <person name="Grigoriev I."/>
            <person name="Chang Y."/>
            <person name="Spatafora J."/>
            <person name="Kasson M.T."/>
        </authorList>
    </citation>
    <scope>NUCLEOTIDE SEQUENCE</scope>
    <source>
        <strain evidence="15">NRRL A-21654</strain>
    </source>
</reference>
<dbReference type="InterPro" id="IPR000640">
    <property type="entry name" value="EFG_V-like"/>
</dbReference>
<keyword evidence="10" id="KW-0863">Zinc-finger</keyword>
<dbReference type="OrthoDB" id="364892at2759"/>
<dbReference type="FunFam" id="3.30.70.240:FF:000006">
    <property type="entry name" value="Elongation factor like GTPase 1"/>
    <property type="match status" value="1"/>
</dbReference>
<evidence type="ECO:0000256" key="10">
    <source>
        <dbReference type="PROSITE-ProRule" id="PRU00175"/>
    </source>
</evidence>
<dbReference type="InterPro" id="IPR056752">
    <property type="entry name" value="EFL1"/>
</dbReference>
<dbReference type="GO" id="GO:0043022">
    <property type="term" value="F:ribosome binding"/>
    <property type="evidence" value="ECO:0007669"/>
    <property type="project" value="TreeGrafter"/>
</dbReference>
<dbReference type="Pfam" id="PF13639">
    <property type="entry name" value="zf-RING_2"/>
    <property type="match status" value="1"/>
</dbReference>
<dbReference type="InterPro" id="IPR000795">
    <property type="entry name" value="T_Tr_GTP-bd_dom"/>
</dbReference>
<dbReference type="Pfam" id="PF22042">
    <property type="entry name" value="EF-G_D2"/>
    <property type="match status" value="1"/>
</dbReference>
<dbReference type="Gene3D" id="3.30.230.10">
    <property type="match status" value="1"/>
</dbReference>
<evidence type="ECO:0000256" key="11">
    <source>
        <dbReference type="SAM" id="MobiDB-lite"/>
    </source>
</evidence>
<evidence type="ECO:0000256" key="12">
    <source>
        <dbReference type="SAM" id="Phobius"/>
    </source>
</evidence>
<evidence type="ECO:0000256" key="7">
    <source>
        <dbReference type="ARBA" id="ARBA00048548"/>
    </source>
</evidence>
<dbReference type="InterPro" id="IPR027417">
    <property type="entry name" value="P-loop_NTPase"/>
</dbReference>
<dbReference type="InterPro" id="IPR009000">
    <property type="entry name" value="Transl_B-barrel_sf"/>
</dbReference>
<dbReference type="Pfam" id="PF00009">
    <property type="entry name" value="GTP_EFTU"/>
    <property type="match status" value="1"/>
</dbReference>
<keyword evidence="10" id="KW-0479">Metal-binding</keyword>
<dbReference type="InterPro" id="IPR035647">
    <property type="entry name" value="EFG_III/V"/>
</dbReference>
<dbReference type="CDD" id="cd16261">
    <property type="entry name" value="EF2_snRNP_III"/>
    <property type="match status" value="1"/>
</dbReference>
<dbReference type="Pfam" id="PF00679">
    <property type="entry name" value="EFG_C"/>
    <property type="match status" value="1"/>
</dbReference>
<dbReference type="GO" id="GO:0008270">
    <property type="term" value="F:zinc ion binding"/>
    <property type="evidence" value="ECO:0007669"/>
    <property type="project" value="UniProtKB-KW"/>
</dbReference>
<dbReference type="SUPFAM" id="SSF54211">
    <property type="entry name" value="Ribosomal protein S5 domain 2-like"/>
    <property type="match status" value="1"/>
</dbReference>
<dbReference type="SUPFAM" id="SSF57850">
    <property type="entry name" value="RING/U-box"/>
    <property type="match status" value="1"/>
</dbReference>
<dbReference type="FunFam" id="3.30.70.870:FF:000002">
    <property type="entry name" value="Translation elongation factor 2"/>
    <property type="match status" value="1"/>
</dbReference>
<proteinExistence type="predicted"/>
<dbReference type="InterPro" id="IPR001841">
    <property type="entry name" value="Znf_RING"/>
</dbReference>
<keyword evidence="3" id="KW-0690">Ribosome biogenesis</keyword>
<feature type="compositionally biased region" description="Acidic residues" evidence="11">
    <location>
        <begin position="908"/>
        <end position="917"/>
    </location>
</feature>
<evidence type="ECO:0000256" key="2">
    <source>
        <dbReference type="ARBA" id="ARBA00022490"/>
    </source>
</evidence>
<dbReference type="InterPro" id="IPR041095">
    <property type="entry name" value="EFG_II"/>
</dbReference>
<feature type="domain" description="RING-type" evidence="13">
    <location>
        <begin position="120"/>
        <end position="162"/>
    </location>
</feature>
<dbReference type="GO" id="GO:0005525">
    <property type="term" value="F:GTP binding"/>
    <property type="evidence" value="ECO:0007669"/>
    <property type="project" value="UniProtKB-KW"/>
</dbReference>
<keyword evidence="12" id="KW-0472">Membrane</keyword>
<dbReference type="GO" id="GO:0003924">
    <property type="term" value="F:GTPase activity"/>
    <property type="evidence" value="ECO:0007669"/>
    <property type="project" value="InterPro"/>
</dbReference>
<evidence type="ECO:0000313" key="16">
    <source>
        <dbReference type="Proteomes" id="UP000605846"/>
    </source>
</evidence>
<dbReference type="SUPFAM" id="SSF54980">
    <property type="entry name" value="EF-G C-terminal domain-like"/>
    <property type="match status" value="2"/>
</dbReference>
<feature type="transmembrane region" description="Helical" evidence="12">
    <location>
        <begin position="63"/>
        <end position="85"/>
    </location>
</feature>
<name>A0A8H7BHH2_9FUNG</name>
<dbReference type="NCBIfam" id="TIGR00231">
    <property type="entry name" value="small_GTP"/>
    <property type="match status" value="1"/>
</dbReference>
<dbReference type="SUPFAM" id="SSF50447">
    <property type="entry name" value="Translation proteins"/>
    <property type="match status" value="1"/>
</dbReference>
<keyword evidence="12" id="KW-0812">Transmembrane</keyword>
<dbReference type="PROSITE" id="PS50089">
    <property type="entry name" value="ZF_RING_2"/>
    <property type="match status" value="1"/>
</dbReference>
<comment type="catalytic activity">
    <reaction evidence="7">
        <text>GTP + H2O = GDP + phosphate + H(+)</text>
        <dbReference type="Rhea" id="RHEA:19669"/>
        <dbReference type="ChEBI" id="CHEBI:15377"/>
        <dbReference type="ChEBI" id="CHEBI:15378"/>
        <dbReference type="ChEBI" id="CHEBI:37565"/>
        <dbReference type="ChEBI" id="CHEBI:43474"/>
        <dbReference type="ChEBI" id="CHEBI:58189"/>
    </reaction>
</comment>
<evidence type="ECO:0000256" key="3">
    <source>
        <dbReference type="ARBA" id="ARBA00022517"/>
    </source>
</evidence>
<dbReference type="SMART" id="SM00184">
    <property type="entry name" value="RING"/>
    <property type="match status" value="1"/>
</dbReference>
<dbReference type="InterPro" id="IPR020568">
    <property type="entry name" value="Ribosomal_Su5_D2-typ_SF"/>
</dbReference>
<evidence type="ECO:0000256" key="4">
    <source>
        <dbReference type="ARBA" id="ARBA00022741"/>
    </source>
</evidence>
<dbReference type="Gene3D" id="3.30.70.240">
    <property type="match status" value="1"/>
</dbReference>
<dbReference type="CDD" id="cd16268">
    <property type="entry name" value="EF2_II"/>
    <property type="match status" value="1"/>
</dbReference>
<evidence type="ECO:0000259" key="14">
    <source>
        <dbReference type="PROSITE" id="PS51722"/>
    </source>
</evidence>
<comment type="subcellular location">
    <subcellularLocation>
        <location evidence="1">Cytoplasm</location>
    </subcellularLocation>
</comment>
<dbReference type="SMART" id="SM00838">
    <property type="entry name" value="EFG_C"/>
    <property type="match status" value="1"/>
</dbReference>
<protein>
    <recommendedName>
        <fullName evidence="8">Ribosome assembly protein 1</fullName>
    </recommendedName>
    <alternativeName>
        <fullName evidence="9">Elongation factor-like 1</fullName>
    </alternativeName>
</protein>
<keyword evidence="10" id="KW-0862">Zinc</keyword>
<keyword evidence="12" id="KW-1133">Transmembrane helix</keyword>